<keyword evidence="7" id="KW-0539">Nucleus</keyword>
<dbReference type="InterPro" id="IPR038881">
    <property type="entry name" value="Yae1-like"/>
</dbReference>
<dbReference type="InterPro" id="IPR019191">
    <property type="entry name" value="Essential_protein_Yae1_N"/>
</dbReference>
<dbReference type="OrthoDB" id="20086at2759"/>
<comment type="subcellular location">
    <subcellularLocation>
        <location evidence="2">Cytoplasm</location>
    </subcellularLocation>
    <subcellularLocation>
        <location evidence="1">Nucleus</location>
    </subcellularLocation>
</comment>
<feature type="domain" description="Essential protein Yae1 N-terminal" evidence="9">
    <location>
        <begin position="44"/>
        <end position="83"/>
    </location>
</feature>
<gene>
    <name evidence="10" type="ORF">EWM64_g1168</name>
</gene>
<dbReference type="PANTHER" id="PTHR18829:SF0">
    <property type="entry name" value="PROTEIN YAE1 HOMOLOG"/>
    <property type="match status" value="1"/>
</dbReference>
<evidence type="ECO:0000256" key="3">
    <source>
        <dbReference type="ARBA" id="ARBA00007096"/>
    </source>
</evidence>
<feature type="region of interest" description="Disordered" evidence="8">
    <location>
        <begin position="470"/>
        <end position="490"/>
    </location>
</feature>
<evidence type="ECO:0000256" key="4">
    <source>
        <dbReference type="ARBA" id="ARBA00017286"/>
    </source>
</evidence>
<protein>
    <recommendedName>
        <fullName evidence="5">Protein YAE1</fullName>
    </recommendedName>
    <alternativeName>
        <fullName evidence="4">Protein yae1</fullName>
    </alternativeName>
</protein>
<dbReference type="PANTHER" id="PTHR18829">
    <property type="entry name" value="PROTEIN YAE1 HOMOLOG"/>
    <property type="match status" value="1"/>
</dbReference>
<comment type="similarity">
    <text evidence="3">Belongs to the YAE1 family.</text>
</comment>
<evidence type="ECO:0000256" key="6">
    <source>
        <dbReference type="ARBA" id="ARBA00022490"/>
    </source>
</evidence>
<evidence type="ECO:0000259" key="9">
    <source>
        <dbReference type="Pfam" id="PF09811"/>
    </source>
</evidence>
<sequence length="490" mass="52932">MAYHLDIVDPVISSESPWEDDTTAVPQAHEAEWAKLSSDFTNSGYREGITAGKEEALQEGFDAGFAEVGVPLGQELGLLRGLASALQSFLASMPPTPELEAQLAETREIAEKLAEVRFSDIAPRDLEAEQHAREHLQDGAEELDENDELAEKRRVEQLEDMMNQLTAGAGGSQGGKSRPTVEDVQMLKARLEGLIWDSAEVDITFEKPTGLAAQLQKYEDSAADSLEFERLKEHFEPFLRASSSTLPPATAHSHHHTQLPDMGKNKHAAKAAWRAAARAAPPLHPLVTTVTLVDTPSASAMRESPMTTQQPHVSHEADATRVSRAAAPAQPTIDASLVLEPASTDVQPTTPVAIAMPQTHEHCTSNSCPEPHEPPPALTTPISMSNDVPAASLQQLHVSQHPDMLIALHTPLPTLSASATTAVAVLAAAINVLGPPTVILAYPTQLLCRAKDFSHEFDVLVPRTRPATSIEEIDEKSSQISSRMPRTKHK</sequence>
<reference evidence="10 11" key="1">
    <citation type="submission" date="2019-02" db="EMBL/GenBank/DDBJ databases">
        <title>Genome sequencing of the rare red list fungi Hericium alpestre (H. flagellum).</title>
        <authorList>
            <person name="Buettner E."/>
            <person name="Kellner H."/>
        </authorList>
    </citation>
    <scope>NUCLEOTIDE SEQUENCE [LARGE SCALE GENOMIC DNA]</scope>
    <source>
        <strain evidence="10 11">DSM 108284</strain>
    </source>
</reference>
<evidence type="ECO:0000256" key="7">
    <source>
        <dbReference type="ARBA" id="ARBA00023242"/>
    </source>
</evidence>
<evidence type="ECO:0000256" key="1">
    <source>
        <dbReference type="ARBA" id="ARBA00004123"/>
    </source>
</evidence>
<dbReference type="EMBL" id="SFCI01000074">
    <property type="protein sequence ID" value="TFY82846.1"/>
    <property type="molecule type" value="Genomic_DNA"/>
</dbReference>
<dbReference type="Pfam" id="PF09811">
    <property type="entry name" value="Yae1_N"/>
    <property type="match status" value="1"/>
</dbReference>
<evidence type="ECO:0000256" key="5">
    <source>
        <dbReference type="ARBA" id="ARBA00018400"/>
    </source>
</evidence>
<evidence type="ECO:0000313" key="10">
    <source>
        <dbReference type="EMBL" id="TFY82846.1"/>
    </source>
</evidence>
<dbReference type="Proteomes" id="UP000298061">
    <property type="component" value="Unassembled WGS sequence"/>
</dbReference>
<comment type="caution">
    <text evidence="10">The sequence shown here is derived from an EMBL/GenBank/DDBJ whole genome shotgun (WGS) entry which is preliminary data.</text>
</comment>
<organism evidence="10 11">
    <name type="scientific">Hericium alpestre</name>
    <dbReference type="NCBI Taxonomy" id="135208"/>
    <lineage>
        <taxon>Eukaryota</taxon>
        <taxon>Fungi</taxon>
        <taxon>Dikarya</taxon>
        <taxon>Basidiomycota</taxon>
        <taxon>Agaricomycotina</taxon>
        <taxon>Agaricomycetes</taxon>
        <taxon>Russulales</taxon>
        <taxon>Hericiaceae</taxon>
        <taxon>Hericium</taxon>
    </lineage>
</organism>
<dbReference type="GO" id="GO:0005634">
    <property type="term" value="C:nucleus"/>
    <property type="evidence" value="ECO:0007669"/>
    <property type="project" value="UniProtKB-SubCell"/>
</dbReference>
<evidence type="ECO:0000256" key="2">
    <source>
        <dbReference type="ARBA" id="ARBA00004496"/>
    </source>
</evidence>
<dbReference type="AlphaFoldDB" id="A0A4Z0A701"/>
<accession>A0A4Z0A701</accession>
<feature type="region of interest" description="Disordered" evidence="8">
    <location>
        <begin position="244"/>
        <end position="263"/>
    </location>
</feature>
<evidence type="ECO:0000313" key="11">
    <source>
        <dbReference type="Proteomes" id="UP000298061"/>
    </source>
</evidence>
<evidence type="ECO:0000256" key="8">
    <source>
        <dbReference type="SAM" id="MobiDB-lite"/>
    </source>
</evidence>
<dbReference type="GO" id="GO:0005737">
    <property type="term" value="C:cytoplasm"/>
    <property type="evidence" value="ECO:0007669"/>
    <property type="project" value="UniProtKB-SubCell"/>
</dbReference>
<name>A0A4Z0A701_9AGAM</name>
<proteinExistence type="inferred from homology"/>
<keyword evidence="6" id="KW-0963">Cytoplasm</keyword>
<keyword evidence="11" id="KW-1185">Reference proteome</keyword>